<evidence type="ECO:0000313" key="1">
    <source>
        <dbReference type="EMBL" id="JAH04735.1"/>
    </source>
</evidence>
<reference evidence="1" key="2">
    <citation type="journal article" date="2015" name="Fish Shellfish Immunol.">
        <title>Early steps in the European eel (Anguilla anguilla)-Vibrio vulnificus interaction in the gills: Role of the RtxA13 toxin.</title>
        <authorList>
            <person name="Callol A."/>
            <person name="Pajuelo D."/>
            <person name="Ebbesson L."/>
            <person name="Teles M."/>
            <person name="MacKenzie S."/>
            <person name="Amaro C."/>
        </authorList>
    </citation>
    <scope>NUCLEOTIDE SEQUENCE</scope>
</reference>
<proteinExistence type="predicted"/>
<reference evidence="1" key="1">
    <citation type="submission" date="2014-11" db="EMBL/GenBank/DDBJ databases">
        <authorList>
            <person name="Amaro Gonzalez C."/>
        </authorList>
    </citation>
    <scope>NUCLEOTIDE SEQUENCE</scope>
</reference>
<dbReference type="AlphaFoldDB" id="A0A0E9PKZ2"/>
<dbReference type="EMBL" id="GBXM01103842">
    <property type="protein sequence ID" value="JAH04735.1"/>
    <property type="molecule type" value="Transcribed_RNA"/>
</dbReference>
<sequence length="53" mass="5956">MGTLCRRRCSPLDKTLNSTSLLEIYRPIGLHSKPSLAHLILLTLHLNDTLSLE</sequence>
<organism evidence="1">
    <name type="scientific">Anguilla anguilla</name>
    <name type="common">European freshwater eel</name>
    <name type="synonym">Muraena anguilla</name>
    <dbReference type="NCBI Taxonomy" id="7936"/>
    <lineage>
        <taxon>Eukaryota</taxon>
        <taxon>Metazoa</taxon>
        <taxon>Chordata</taxon>
        <taxon>Craniata</taxon>
        <taxon>Vertebrata</taxon>
        <taxon>Euteleostomi</taxon>
        <taxon>Actinopterygii</taxon>
        <taxon>Neopterygii</taxon>
        <taxon>Teleostei</taxon>
        <taxon>Anguilliformes</taxon>
        <taxon>Anguillidae</taxon>
        <taxon>Anguilla</taxon>
    </lineage>
</organism>
<name>A0A0E9PKZ2_ANGAN</name>
<accession>A0A0E9PKZ2</accession>
<protein>
    <submittedName>
        <fullName evidence="1">Uncharacterized protein</fullName>
    </submittedName>
</protein>